<dbReference type="PANTHER" id="PTHR42104">
    <property type="entry name" value="EXTRACELLULAR GUANYL-SPECIFIC RIBONUCLEASE RNTA (AFU_ORTHOLOGUE AFUA_4G03230)"/>
    <property type="match status" value="1"/>
</dbReference>
<evidence type="ECO:0000256" key="4">
    <source>
        <dbReference type="ARBA" id="ARBA00023157"/>
    </source>
</evidence>
<comment type="caution">
    <text evidence="7">The sequence shown here is derived from an EMBL/GenBank/DDBJ whole genome shotgun (WGS) entry which is preliminary data.</text>
</comment>
<organism evidence="7 8">
    <name type="scientific">Pseudocercospora eumusae</name>
    <dbReference type="NCBI Taxonomy" id="321146"/>
    <lineage>
        <taxon>Eukaryota</taxon>
        <taxon>Fungi</taxon>
        <taxon>Dikarya</taxon>
        <taxon>Ascomycota</taxon>
        <taxon>Pezizomycotina</taxon>
        <taxon>Dothideomycetes</taxon>
        <taxon>Dothideomycetidae</taxon>
        <taxon>Mycosphaerellales</taxon>
        <taxon>Mycosphaerellaceae</taxon>
        <taxon>Pseudocercospora</taxon>
    </lineage>
</organism>
<feature type="chain" id="PRO_5007806184" evidence="6">
    <location>
        <begin position="20"/>
        <end position="167"/>
    </location>
</feature>
<dbReference type="AlphaFoldDB" id="A0A139GUS4"/>
<keyword evidence="6" id="KW-0732">Signal</keyword>
<evidence type="ECO:0000256" key="5">
    <source>
        <dbReference type="ARBA" id="ARBA00023239"/>
    </source>
</evidence>
<reference evidence="7 8" key="1">
    <citation type="submission" date="2015-07" db="EMBL/GenBank/DDBJ databases">
        <title>Comparative genomics of the Sigatoka disease complex on banana suggests a link between parallel evolutionary changes in Pseudocercospora fijiensis and Pseudocercospora eumusae and increased virulence on the banana host.</title>
        <authorList>
            <person name="Chang T.-C."/>
            <person name="Salvucci A."/>
            <person name="Crous P.W."/>
            <person name="Stergiopoulos I."/>
        </authorList>
    </citation>
    <scope>NUCLEOTIDE SEQUENCE [LARGE SCALE GENOMIC DNA]</scope>
    <source>
        <strain evidence="7 8">CBS 114824</strain>
    </source>
</reference>
<name>A0A139GUS4_9PEZI</name>
<dbReference type="PANTHER" id="PTHR42104:SF2">
    <property type="entry name" value="GUANYL-SPECIFIC RIBONUCLEASE, PUTATIVE (AFU_ORTHOLOGUE AFUA_4G01200)-RELATED"/>
    <property type="match status" value="1"/>
</dbReference>
<dbReference type="GO" id="GO:0046589">
    <property type="term" value="F:ribonuclease T1 activity"/>
    <property type="evidence" value="ECO:0007669"/>
    <property type="project" value="UniProtKB-EC"/>
</dbReference>
<dbReference type="OrthoDB" id="3662271at2759"/>
<dbReference type="GO" id="GO:0016787">
    <property type="term" value="F:hydrolase activity"/>
    <property type="evidence" value="ECO:0007669"/>
    <property type="project" value="UniProtKB-KW"/>
</dbReference>
<protein>
    <submittedName>
        <fullName evidence="7">Uncharacterized protein</fullName>
    </submittedName>
</protein>
<dbReference type="Gene3D" id="3.10.450.30">
    <property type="entry name" value="Microbial ribonucleases"/>
    <property type="match status" value="1"/>
</dbReference>
<sequence>MAYLATYLVYSTLVDLALGLPTAKTTLDGMMARSTPSGLSSHGTIVCPDARPNQDELKDKVRFEKSAIEAAAHQGLLAQPGSSDANPGGYSIEFEDQSDINFKDCQSEDLYQYPILADGRIYGGGDPGPFRVVFQVDDWSKREGKYCGLVYQTSESRSFMHCDDESA</sequence>
<keyword evidence="8" id="KW-1185">Reference proteome</keyword>
<evidence type="ECO:0000313" key="8">
    <source>
        <dbReference type="Proteomes" id="UP000070133"/>
    </source>
</evidence>
<keyword evidence="2" id="KW-0255">Endonuclease</keyword>
<dbReference type="SUPFAM" id="SSF53933">
    <property type="entry name" value="Microbial ribonucleases"/>
    <property type="match status" value="1"/>
</dbReference>
<keyword evidence="5" id="KW-0456">Lyase</keyword>
<evidence type="ECO:0000256" key="2">
    <source>
        <dbReference type="ARBA" id="ARBA00022759"/>
    </source>
</evidence>
<dbReference type="InterPro" id="IPR016191">
    <property type="entry name" value="Ribonuclease/ribotoxin"/>
</dbReference>
<keyword evidence="1" id="KW-0540">Nuclease</keyword>
<evidence type="ECO:0000256" key="6">
    <source>
        <dbReference type="SAM" id="SignalP"/>
    </source>
</evidence>
<gene>
    <name evidence="7" type="ORF">AC578_6</name>
</gene>
<evidence type="ECO:0000256" key="3">
    <source>
        <dbReference type="ARBA" id="ARBA00022801"/>
    </source>
</evidence>
<accession>A0A139GUS4</accession>
<keyword evidence="4" id="KW-1015">Disulfide bond</keyword>
<keyword evidence="3" id="KW-0378">Hydrolase</keyword>
<dbReference type="Pfam" id="PF00545">
    <property type="entry name" value="Ribonuclease"/>
    <property type="match status" value="1"/>
</dbReference>
<dbReference type="GO" id="GO:0003723">
    <property type="term" value="F:RNA binding"/>
    <property type="evidence" value="ECO:0007669"/>
    <property type="project" value="InterPro"/>
</dbReference>
<dbReference type="EMBL" id="LFZN01000353">
    <property type="protein sequence ID" value="KXS93964.1"/>
    <property type="molecule type" value="Genomic_DNA"/>
</dbReference>
<dbReference type="Proteomes" id="UP000070133">
    <property type="component" value="Unassembled WGS sequence"/>
</dbReference>
<feature type="signal peptide" evidence="6">
    <location>
        <begin position="1"/>
        <end position="19"/>
    </location>
</feature>
<dbReference type="InterPro" id="IPR000026">
    <property type="entry name" value="N1-like"/>
</dbReference>
<proteinExistence type="predicted"/>
<evidence type="ECO:0000313" key="7">
    <source>
        <dbReference type="EMBL" id="KXS93964.1"/>
    </source>
</evidence>
<evidence type="ECO:0000256" key="1">
    <source>
        <dbReference type="ARBA" id="ARBA00022722"/>
    </source>
</evidence>